<reference evidence="3" key="1">
    <citation type="submission" date="2016-06" db="UniProtKB">
        <authorList>
            <consortium name="WormBaseParasite"/>
        </authorList>
    </citation>
    <scope>IDENTIFICATION</scope>
</reference>
<dbReference type="Proteomes" id="UP000272942">
    <property type="component" value="Unassembled WGS sequence"/>
</dbReference>
<evidence type="ECO:0000313" key="2">
    <source>
        <dbReference type="Proteomes" id="UP000272942"/>
    </source>
</evidence>
<organism evidence="3">
    <name type="scientific">Echinostoma caproni</name>
    <dbReference type="NCBI Taxonomy" id="27848"/>
    <lineage>
        <taxon>Eukaryota</taxon>
        <taxon>Metazoa</taxon>
        <taxon>Spiralia</taxon>
        <taxon>Lophotrochozoa</taxon>
        <taxon>Platyhelminthes</taxon>
        <taxon>Trematoda</taxon>
        <taxon>Digenea</taxon>
        <taxon>Plagiorchiida</taxon>
        <taxon>Echinostomata</taxon>
        <taxon>Echinostomatoidea</taxon>
        <taxon>Echinostomatidae</taxon>
        <taxon>Echinostoma</taxon>
    </lineage>
</organism>
<keyword evidence="2" id="KW-1185">Reference proteome</keyword>
<dbReference type="AlphaFoldDB" id="A0A183A641"/>
<sequence length="122" mass="12770">MSTSGTSRDRPHMRLVVWACKLDTVFIVVTYKTALQYLFWSFFKEIIHHVWSPEITVACIRLLCSSALILDSLGLGGTCGCGCGLSSGSAGGGSSLGGAGSDSGNVYSAPASLCRKSAMSKL</sequence>
<reference evidence="1 2" key="2">
    <citation type="submission" date="2018-11" db="EMBL/GenBank/DDBJ databases">
        <authorList>
            <consortium name="Pathogen Informatics"/>
        </authorList>
    </citation>
    <scope>NUCLEOTIDE SEQUENCE [LARGE SCALE GENOMIC DNA]</scope>
    <source>
        <strain evidence="1 2">Egypt</strain>
    </source>
</reference>
<dbReference type="WBParaSite" id="ECPE_0000242601-mRNA-1">
    <property type="protein sequence ID" value="ECPE_0000242601-mRNA-1"/>
    <property type="gene ID" value="ECPE_0000242601"/>
</dbReference>
<gene>
    <name evidence="1" type="ORF">ECPE_LOCUS2426</name>
</gene>
<dbReference type="EMBL" id="UZAN01039605">
    <property type="protein sequence ID" value="VDP66432.1"/>
    <property type="molecule type" value="Genomic_DNA"/>
</dbReference>
<evidence type="ECO:0000313" key="3">
    <source>
        <dbReference type="WBParaSite" id="ECPE_0000242601-mRNA-1"/>
    </source>
</evidence>
<protein>
    <submittedName>
        <fullName evidence="3">Secreted protein</fullName>
    </submittedName>
</protein>
<proteinExistence type="predicted"/>
<evidence type="ECO:0000313" key="1">
    <source>
        <dbReference type="EMBL" id="VDP66432.1"/>
    </source>
</evidence>
<name>A0A183A641_9TREM</name>
<accession>A0A183A641</accession>